<keyword evidence="4" id="KW-1185">Reference proteome</keyword>
<evidence type="ECO:0000313" key="4">
    <source>
        <dbReference type="Proteomes" id="UP001497444"/>
    </source>
</evidence>
<name>A0ABP0WI17_9BRYO</name>
<feature type="region of interest" description="Disordered" evidence="2">
    <location>
        <begin position="1"/>
        <end position="58"/>
    </location>
</feature>
<comment type="similarity">
    <text evidence="1">Belongs to the LOR family.</text>
</comment>
<proteinExistence type="inferred from homology"/>
<dbReference type="PANTHER" id="PTHR31087">
    <property type="match status" value="1"/>
</dbReference>
<evidence type="ECO:0000256" key="2">
    <source>
        <dbReference type="SAM" id="MobiDB-lite"/>
    </source>
</evidence>
<organism evidence="3 4">
    <name type="scientific">Sphagnum jensenii</name>
    <dbReference type="NCBI Taxonomy" id="128206"/>
    <lineage>
        <taxon>Eukaryota</taxon>
        <taxon>Viridiplantae</taxon>
        <taxon>Streptophyta</taxon>
        <taxon>Embryophyta</taxon>
        <taxon>Bryophyta</taxon>
        <taxon>Sphagnophytina</taxon>
        <taxon>Sphagnopsida</taxon>
        <taxon>Sphagnales</taxon>
        <taxon>Sphagnaceae</taxon>
        <taxon>Sphagnum</taxon>
    </lineage>
</organism>
<dbReference type="InterPro" id="IPR025659">
    <property type="entry name" value="Tubby-like_C"/>
</dbReference>
<dbReference type="SUPFAM" id="SSF54518">
    <property type="entry name" value="Tubby C-terminal domain-like"/>
    <property type="match status" value="1"/>
</dbReference>
<dbReference type="Pfam" id="PF04525">
    <property type="entry name" value="LOR"/>
    <property type="match status" value="1"/>
</dbReference>
<evidence type="ECO:0000256" key="1">
    <source>
        <dbReference type="ARBA" id="ARBA00005437"/>
    </source>
</evidence>
<gene>
    <name evidence="3" type="ORF">CSSPJE1EN1_LOCUS11520</name>
</gene>
<sequence>MSYYPPRKEGPDAFDQGYPPHVVNNPPGTPPPPPSQHAAQASHQGYRQQQQQPTSGSSGAVVVVAPRYCLPHAVSLAVTKKVLSFSGGDWTISDPAGNILFRVDGKVLTVRHRRYLLDAAGHKVIRMQHQIVSFHDGWHMYAGDSEESICRVKKSSILQLRPSINVFLASNTTESMPDFTLKGNFFERNITIFRVQQAIAQVTRQITFTNLLIDKDTFGVTVFPGGDHAFVIALLVIMDAIYLHNNQ</sequence>
<evidence type="ECO:0000313" key="3">
    <source>
        <dbReference type="EMBL" id="CAK9266042.1"/>
    </source>
</evidence>
<dbReference type="InterPro" id="IPR038595">
    <property type="entry name" value="LOR_sf"/>
</dbReference>
<dbReference type="Proteomes" id="UP001497444">
    <property type="component" value="Chromosome 18"/>
</dbReference>
<dbReference type="EMBL" id="OZ020113">
    <property type="protein sequence ID" value="CAK9266042.1"/>
    <property type="molecule type" value="Genomic_DNA"/>
</dbReference>
<protein>
    <submittedName>
        <fullName evidence="3">Uncharacterized protein</fullName>
    </submittedName>
</protein>
<dbReference type="InterPro" id="IPR007612">
    <property type="entry name" value="LOR"/>
</dbReference>
<dbReference type="Gene3D" id="2.40.160.200">
    <property type="entry name" value="LURP1-related"/>
    <property type="match status" value="1"/>
</dbReference>
<reference evidence="3" key="1">
    <citation type="submission" date="2024-02" db="EMBL/GenBank/DDBJ databases">
        <authorList>
            <consortium name="ELIXIR-Norway"/>
            <consortium name="Elixir Norway"/>
        </authorList>
    </citation>
    <scope>NUCLEOTIDE SEQUENCE</scope>
</reference>
<feature type="compositionally biased region" description="Low complexity" evidence="2">
    <location>
        <begin position="36"/>
        <end position="58"/>
    </location>
</feature>
<accession>A0ABP0WI17</accession>
<feature type="compositionally biased region" description="Basic and acidic residues" evidence="2">
    <location>
        <begin position="1"/>
        <end position="11"/>
    </location>
</feature>
<dbReference type="PANTHER" id="PTHR31087:SF85">
    <property type="entry name" value="PROTEIN LURP-ONE-RELATED 7"/>
    <property type="match status" value="1"/>
</dbReference>